<comment type="caution">
    <text evidence="2">The sequence shown here is derived from an EMBL/GenBank/DDBJ whole genome shotgun (WGS) entry which is preliminary data.</text>
</comment>
<dbReference type="RefSeq" id="WP_135178057.1">
    <property type="nucleotide sequence ID" value="NZ_SPQT01000028.1"/>
</dbReference>
<name>A0A4Y9LGE7_9BRAD</name>
<evidence type="ECO:0000259" key="1">
    <source>
        <dbReference type="PROSITE" id="PS51208"/>
    </source>
</evidence>
<evidence type="ECO:0000313" key="3">
    <source>
        <dbReference type="Proteomes" id="UP000297966"/>
    </source>
</evidence>
<dbReference type="InterPro" id="IPR036709">
    <property type="entry name" value="Autotransporte_beta_dom_sf"/>
</dbReference>
<dbReference type="OrthoDB" id="7195851at2"/>
<dbReference type="PROSITE" id="PS51208">
    <property type="entry name" value="AUTOTRANSPORTER"/>
    <property type="match status" value="1"/>
</dbReference>
<dbReference type="SUPFAM" id="SSF103515">
    <property type="entry name" value="Autotransporter"/>
    <property type="match status" value="1"/>
</dbReference>
<sequence length="842" mass="84368">MTSTNGAARMTTMNLPVSRAKARPERSLTLAAPFVLSLTTVVAMPAGPAVAACVQSGSTVTCSGATNTGFGTGAEKNLAITVQSGASIDVGNAQKAIDVDSGNTAINNGAIVVGNSSKGIKGIDNNVFTNNGTMILGTSSTAMDVAGQNNILTNAGTISSTAQSTTGLLLIGAGNTAINSGTISLSGTAYGIAADGATILNSGTITVGSSTGANGAGVFLLYSNALTNTGTITAAGANGVGVSISGAGNTVTNSGLIAATGADGLGVVIDSQNNTVVNNGTVRGGTDGYSLRSFAFLASGNSVTNNGTLDGRIELMGSGDSLINAGLITITDPGTALAVGNFGFSTSFTQTAQGTLALRVDNTGLHDSVWVGGTQVNLNGTLRAVVQAGLYGTTTTYKDVLATSASVNSRFATVTSSSAFFNAAATYNANSIDLILTRQGFGAVAGETQNQRAIGNALEAGYSTALTGATATFYAQLLQAGSLRVLDQLSGEGTSGTQNTAFNSGVLFGQTMEGQMEAWRAGNRGGGASDAALGYAAEQPRGPAASAFAALKAPAMAQPRWNAWAAGFGAGQQLAGDASLGSASLSNRAAGGAMGVDYLVNPDLLLGMAAGGSCATFSVDDRATSGRLEGGHVGAYAMQRFGANYLSAQIAYSHFSNTTTRTITGVGTTETAQGSFGSDQLGGRLEIGRSFDFGITAVTPFAAIQAARLWQGAYTEASTAGAAPGVLGLSYAAQSVTSLPTFLGAKFDGRVAFGNGMVWSPFVHAAWVHEFRPSRTITASLVTVPVSAFTIAGASAASDSARLDLGSRLALNRWWEVSARVTGEFSNLGQSYSGMGALKASW</sequence>
<organism evidence="2 3">
    <name type="scientific">Bradyrhizobium niftali</name>
    <dbReference type="NCBI Taxonomy" id="2560055"/>
    <lineage>
        <taxon>Bacteria</taxon>
        <taxon>Pseudomonadati</taxon>
        <taxon>Pseudomonadota</taxon>
        <taxon>Alphaproteobacteria</taxon>
        <taxon>Hyphomicrobiales</taxon>
        <taxon>Nitrobacteraceae</taxon>
        <taxon>Bradyrhizobium</taxon>
    </lineage>
</organism>
<dbReference type="EMBL" id="SPQT01000028">
    <property type="protein sequence ID" value="TFV42046.1"/>
    <property type="molecule type" value="Genomic_DNA"/>
</dbReference>
<proteinExistence type="predicted"/>
<gene>
    <name evidence="2" type="ORF">E4K65_35295</name>
</gene>
<dbReference type="Pfam" id="PF03797">
    <property type="entry name" value="Autotransporter"/>
    <property type="match status" value="1"/>
</dbReference>
<accession>A0A4Y9LGE7</accession>
<dbReference type="SMART" id="SM00869">
    <property type="entry name" value="Autotransporter"/>
    <property type="match status" value="1"/>
</dbReference>
<protein>
    <submittedName>
        <fullName evidence="2">Autotransporter domain-containing protein</fullName>
    </submittedName>
</protein>
<evidence type="ECO:0000313" key="2">
    <source>
        <dbReference type="EMBL" id="TFV42046.1"/>
    </source>
</evidence>
<feature type="domain" description="Autotransporter" evidence="1">
    <location>
        <begin position="556"/>
        <end position="842"/>
    </location>
</feature>
<dbReference type="AlphaFoldDB" id="A0A4Y9LGE7"/>
<dbReference type="Proteomes" id="UP000297966">
    <property type="component" value="Unassembled WGS sequence"/>
</dbReference>
<dbReference type="InterPro" id="IPR005546">
    <property type="entry name" value="Autotransporte_beta"/>
</dbReference>
<dbReference type="Gene3D" id="2.40.128.130">
    <property type="entry name" value="Autotransporter beta-domain"/>
    <property type="match status" value="1"/>
</dbReference>
<reference evidence="2 3" key="1">
    <citation type="submission" date="2019-03" db="EMBL/GenBank/DDBJ databases">
        <title>Bradyrhizobium diversity isolated from nodules of Chamaecrista fasciculata.</title>
        <authorList>
            <person name="Klepa M.S."/>
            <person name="Urquiaga M.O."/>
            <person name="Hungria M."/>
            <person name="Delamuta J.R."/>
        </authorList>
    </citation>
    <scope>NUCLEOTIDE SEQUENCE [LARGE SCALE GENOMIC DNA]</scope>
    <source>
        <strain evidence="2 3">CNPSo 3448</strain>
    </source>
</reference>
<keyword evidence="3" id="KW-1185">Reference proteome</keyword>